<evidence type="ECO:0000256" key="6">
    <source>
        <dbReference type="SAM" id="Phobius"/>
    </source>
</evidence>
<keyword evidence="3 6" id="KW-1133">Transmembrane helix</keyword>
<protein>
    <recommendedName>
        <fullName evidence="7">MARVEL domain-containing protein</fullName>
    </recommendedName>
</protein>
<dbReference type="PROSITE" id="PS51225">
    <property type="entry name" value="MARVEL"/>
    <property type="match status" value="1"/>
</dbReference>
<accession>A0A2B4SEY7</accession>
<comment type="caution">
    <text evidence="8">The sequence shown here is derived from an EMBL/GenBank/DDBJ whole genome shotgun (WGS) entry which is preliminary data.</text>
</comment>
<keyword evidence="9" id="KW-1185">Reference proteome</keyword>
<proteinExistence type="predicted"/>
<feature type="transmembrane region" description="Helical" evidence="6">
    <location>
        <begin position="94"/>
        <end position="117"/>
    </location>
</feature>
<gene>
    <name evidence="8" type="ORF">AWC38_SpisGene7943</name>
</gene>
<evidence type="ECO:0000256" key="2">
    <source>
        <dbReference type="ARBA" id="ARBA00022692"/>
    </source>
</evidence>
<evidence type="ECO:0000313" key="8">
    <source>
        <dbReference type="EMBL" id="PFX27370.1"/>
    </source>
</evidence>
<keyword evidence="4 5" id="KW-0472">Membrane</keyword>
<dbReference type="AlphaFoldDB" id="A0A2B4SEY7"/>
<evidence type="ECO:0000313" key="9">
    <source>
        <dbReference type="Proteomes" id="UP000225706"/>
    </source>
</evidence>
<feature type="transmembrane region" description="Helical" evidence="6">
    <location>
        <begin position="64"/>
        <end position="82"/>
    </location>
</feature>
<dbReference type="EMBL" id="LSMT01000105">
    <property type="protein sequence ID" value="PFX27370.1"/>
    <property type="molecule type" value="Genomic_DNA"/>
</dbReference>
<sequence>MEGKSPSLLLQKRNWIFRQNINRKFLRSYSGIIHIAEMVSLATSFGALQHYVTLVAMKTVAETLFLTTTGAAYFVTLIIFIVKVFDFQQKNMKFWNTFIVMYTSVTAVLLFVLSSFLTNEAVKLGDSYHDTPLQPKCVTCSKINIASVFGFISPILFTIDFFLYTRQYGFPCSKPNGRQVTVQHVQVTPMTENRGEQTD</sequence>
<evidence type="ECO:0000256" key="4">
    <source>
        <dbReference type="ARBA" id="ARBA00023136"/>
    </source>
</evidence>
<organism evidence="8 9">
    <name type="scientific">Stylophora pistillata</name>
    <name type="common">Smooth cauliflower coral</name>
    <dbReference type="NCBI Taxonomy" id="50429"/>
    <lineage>
        <taxon>Eukaryota</taxon>
        <taxon>Metazoa</taxon>
        <taxon>Cnidaria</taxon>
        <taxon>Anthozoa</taxon>
        <taxon>Hexacorallia</taxon>
        <taxon>Scleractinia</taxon>
        <taxon>Astrocoeniina</taxon>
        <taxon>Pocilloporidae</taxon>
        <taxon>Stylophora</taxon>
    </lineage>
</organism>
<reference evidence="9" key="1">
    <citation type="journal article" date="2017" name="bioRxiv">
        <title>Comparative analysis of the genomes of Stylophora pistillata and Acropora digitifera provides evidence for extensive differences between species of corals.</title>
        <authorList>
            <person name="Voolstra C.R."/>
            <person name="Li Y."/>
            <person name="Liew Y.J."/>
            <person name="Baumgarten S."/>
            <person name="Zoccola D."/>
            <person name="Flot J.-F."/>
            <person name="Tambutte S."/>
            <person name="Allemand D."/>
            <person name="Aranda M."/>
        </authorList>
    </citation>
    <scope>NUCLEOTIDE SEQUENCE [LARGE SCALE GENOMIC DNA]</scope>
</reference>
<feature type="transmembrane region" description="Helical" evidence="6">
    <location>
        <begin position="143"/>
        <end position="164"/>
    </location>
</feature>
<dbReference type="GO" id="GO:0016020">
    <property type="term" value="C:membrane"/>
    <property type="evidence" value="ECO:0007669"/>
    <property type="project" value="UniProtKB-SubCell"/>
</dbReference>
<dbReference type="Pfam" id="PF01284">
    <property type="entry name" value="MARVEL"/>
    <property type="match status" value="1"/>
</dbReference>
<evidence type="ECO:0000256" key="1">
    <source>
        <dbReference type="ARBA" id="ARBA00004141"/>
    </source>
</evidence>
<evidence type="ECO:0000256" key="5">
    <source>
        <dbReference type="PROSITE-ProRule" id="PRU00581"/>
    </source>
</evidence>
<name>A0A2B4SEY7_STYPI</name>
<evidence type="ECO:0000256" key="3">
    <source>
        <dbReference type="ARBA" id="ARBA00022989"/>
    </source>
</evidence>
<keyword evidence="2 5" id="KW-0812">Transmembrane</keyword>
<dbReference type="InterPro" id="IPR008253">
    <property type="entry name" value="Marvel"/>
</dbReference>
<dbReference type="Proteomes" id="UP000225706">
    <property type="component" value="Unassembled WGS sequence"/>
</dbReference>
<dbReference type="OrthoDB" id="5967385at2759"/>
<feature type="domain" description="MARVEL" evidence="7">
    <location>
        <begin position="25"/>
        <end position="169"/>
    </location>
</feature>
<comment type="subcellular location">
    <subcellularLocation>
        <location evidence="1">Membrane</location>
        <topology evidence="1">Multi-pass membrane protein</topology>
    </subcellularLocation>
</comment>
<feature type="transmembrane region" description="Helical" evidence="6">
    <location>
        <begin position="32"/>
        <end position="52"/>
    </location>
</feature>
<evidence type="ECO:0000259" key="7">
    <source>
        <dbReference type="PROSITE" id="PS51225"/>
    </source>
</evidence>